<dbReference type="RefSeq" id="WP_092725223.1">
    <property type="nucleotide sequence ID" value="NZ_FNGW01000003.1"/>
</dbReference>
<evidence type="ECO:0000256" key="4">
    <source>
        <dbReference type="ARBA" id="ARBA00022475"/>
    </source>
</evidence>
<evidence type="ECO:0000256" key="1">
    <source>
        <dbReference type="ARBA" id="ARBA00004651"/>
    </source>
</evidence>
<feature type="transmembrane region" description="Helical" evidence="9">
    <location>
        <begin position="107"/>
        <end position="132"/>
    </location>
</feature>
<feature type="transmembrane region" description="Helical" evidence="9">
    <location>
        <begin position="366"/>
        <end position="387"/>
    </location>
</feature>
<evidence type="ECO:0000256" key="5">
    <source>
        <dbReference type="ARBA" id="ARBA00022692"/>
    </source>
</evidence>
<evidence type="ECO:0000256" key="3">
    <source>
        <dbReference type="ARBA" id="ARBA00022448"/>
    </source>
</evidence>
<comment type="similarity">
    <text evidence="2 9">Belongs to the branched chain amino acid transporter family.</text>
</comment>
<dbReference type="Proteomes" id="UP000199068">
    <property type="component" value="Unassembled WGS sequence"/>
</dbReference>
<organism evidence="10 11">
    <name type="scientific">Romboutsia lituseburensis DSM 797</name>
    <dbReference type="NCBI Taxonomy" id="1121325"/>
    <lineage>
        <taxon>Bacteria</taxon>
        <taxon>Bacillati</taxon>
        <taxon>Bacillota</taxon>
        <taxon>Clostridia</taxon>
        <taxon>Peptostreptococcales</taxon>
        <taxon>Peptostreptococcaceae</taxon>
        <taxon>Romboutsia</taxon>
    </lineage>
</organism>
<accession>A0A1G9N8L5</accession>
<feature type="transmembrane region" description="Helical" evidence="9">
    <location>
        <begin position="219"/>
        <end position="238"/>
    </location>
</feature>
<feature type="transmembrane region" description="Helical" evidence="9">
    <location>
        <begin position="7"/>
        <end position="26"/>
    </location>
</feature>
<evidence type="ECO:0000256" key="6">
    <source>
        <dbReference type="ARBA" id="ARBA00022970"/>
    </source>
</evidence>
<comment type="subcellular location">
    <subcellularLocation>
        <location evidence="1 9">Cell membrane</location>
        <topology evidence="1 9">Multi-pass membrane protein</topology>
    </subcellularLocation>
</comment>
<keyword evidence="6 9" id="KW-0029">Amino-acid transport</keyword>
<dbReference type="PANTHER" id="PTHR30588:SF0">
    <property type="entry name" value="BRANCHED-CHAIN AMINO ACID PERMEASE BRNQ"/>
    <property type="match status" value="1"/>
</dbReference>
<dbReference type="GO" id="GO:0005886">
    <property type="term" value="C:plasma membrane"/>
    <property type="evidence" value="ECO:0007669"/>
    <property type="project" value="UniProtKB-SubCell"/>
</dbReference>
<feature type="transmembrane region" description="Helical" evidence="9">
    <location>
        <begin position="77"/>
        <end position="95"/>
    </location>
</feature>
<dbReference type="GO" id="GO:0015820">
    <property type="term" value="P:L-leucine transport"/>
    <property type="evidence" value="ECO:0007669"/>
    <property type="project" value="TreeGrafter"/>
</dbReference>
<feature type="transmembrane region" description="Helical" evidence="9">
    <location>
        <begin position="144"/>
        <end position="166"/>
    </location>
</feature>
<feature type="transmembrane region" description="Helical" evidence="9">
    <location>
        <begin position="333"/>
        <end position="354"/>
    </location>
</feature>
<dbReference type="InterPro" id="IPR004685">
    <property type="entry name" value="Brnchd-chn_aa_trnsp_Livcs"/>
</dbReference>
<evidence type="ECO:0000256" key="2">
    <source>
        <dbReference type="ARBA" id="ARBA00008540"/>
    </source>
</evidence>
<keyword evidence="11" id="KW-1185">Reference proteome</keyword>
<reference evidence="10 11" key="1">
    <citation type="submission" date="2016-10" db="EMBL/GenBank/DDBJ databases">
        <authorList>
            <person name="de Groot N.N."/>
        </authorList>
    </citation>
    <scope>NUCLEOTIDE SEQUENCE [LARGE SCALE GENOMIC DNA]</scope>
    <source>
        <strain evidence="10 11">DSM 797</strain>
    </source>
</reference>
<evidence type="ECO:0000256" key="7">
    <source>
        <dbReference type="ARBA" id="ARBA00022989"/>
    </source>
</evidence>
<keyword evidence="4" id="KW-1003">Cell membrane</keyword>
<dbReference type="GO" id="GO:0015190">
    <property type="term" value="F:L-leucine transmembrane transporter activity"/>
    <property type="evidence" value="ECO:0007669"/>
    <property type="project" value="TreeGrafter"/>
</dbReference>
<evidence type="ECO:0000313" key="10">
    <source>
        <dbReference type="EMBL" id="SDL82467.1"/>
    </source>
</evidence>
<feature type="transmembrane region" description="Helical" evidence="9">
    <location>
        <begin position="310"/>
        <end position="327"/>
    </location>
</feature>
<evidence type="ECO:0000256" key="9">
    <source>
        <dbReference type="RuleBase" id="RU362122"/>
    </source>
</evidence>
<dbReference type="AlphaFoldDB" id="A0A1G9N8L5"/>
<feature type="transmembrane region" description="Helical" evidence="9">
    <location>
        <begin position="38"/>
        <end position="57"/>
    </location>
</feature>
<keyword evidence="3 9" id="KW-0813">Transport</keyword>
<feature type="transmembrane region" description="Helical" evidence="9">
    <location>
        <begin position="186"/>
        <end position="207"/>
    </location>
</feature>
<gene>
    <name evidence="10" type="ORF">SAMN04515677_103510</name>
</gene>
<dbReference type="EMBL" id="FNGW01000003">
    <property type="protein sequence ID" value="SDL82467.1"/>
    <property type="molecule type" value="Genomic_DNA"/>
</dbReference>
<proteinExistence type="inferred from homology"/>
<evidence type="ECO:0000256" key="8">
    <source>
        <dbReference type="ARBA" id="ARBA00023136"/>
    </source>
</evidence>
<keyword evidence="5 9" id="KW-0812">Transmembrane</keyword>
<dbReference type="Pfam" id="PF05525">
    <property type="entry name" value="Branch_AA_trans"/>
    <property type="match status" value="1"/>
</dbReference>
<evidence type="ECO:0000313" key="11">
    <source>
        <dbReference type="Proteomes" id="UP000199068"/>
    </source>
</evidence>
<dbReference type="NCBIfam" id="TIGR00796">
    <property type="entry name" value="livcs"/>
    <property type="match status" value="1"/>
</dbReference>
<protein>
    <recommendedName>
        <fullName evidence="9">Branched-chain amino acid transport system carrier protein</fullName>
    </recommendedName>
</protein>
<sequence>MKKNIDILIIGFALFSMFFGAGNLIFPPYIGMTSGTGWLTSFLGFVIADIGIILLSINAVARAGSYQNVAGKAGKKFGLSLEFIMMLCLGPILVVPRTAATTFEMSIAPLFGSFNPIVFSIIFFAITFTLTVRPTKVMDIIGKFLTPILLIALVFLIGKGVISPIGDLKSLSHSDGLFATGLTQGYQTMDALGIGGVAALIMSSFFNKGYVDKKENASLTLKASLVAGCGLILVYGGLTYLGATVSTIYDQSISQTALLINITHSLLGSTGTLLLGIVVAFACLTTAIGLTSVTAKYFEDVSNKKIKYEHIVTLICIFSAVVSNLGVDKIISIAVPILTVLYPVSIVLVLMSYFKNILTKNSTFKGAAYATLIVSILTVLDTLGLNLNFVHSLPFAELGFNWVLPAIIGGILGTFLFKDKVETIDKKVS</sequence>
<dbReference type="GO" id="GO:0005304">
    <property type="term" value="F:L-valine transmembrane transporter activity"/>
    <property type="evidence" value="ECO:0007669"/>
    <property type="project" value="TreeGrafter"/>
</dbReference>
<feature type="transmembrane region" description="Helical" evidence="9">
    <location>
        <begin position="273"/>
        <end position="298"/>
    </location>
</feature>
<comment type="function">
    <text evidence="9">Component of the transport system for branched-chain amino acids.</text>
</comment>
<dbReference type="GO" id="GO:0015818">
    <property type="term" value="P:isoleucine transport"/>
    <property type="evidence" value="ECO:0007669"/>
    <property type="project" value="TreeGrafter"/>
</dbReference>
<feature type="transmembrane region" description="Helical" evidence="9">
    <location>
        <begin position="399"/>
        <end position="417"/>
    </location>
</feature>
<keyword evidence="8 9" id="KW-0472">Membrane</keyword>
<keyword evidence="7 9" id="KW-1133">Transmembrane helix</keyword>
<name>A0A1G9N8L5_9FIRM</name>
<dbReference type="PANTHER" id="PTHR30588">
    <property type="entry name" value="BRANCHED-CHAIN AMINO ACID TRANSPORT SYSTEM 2 CARRIER PROTEIN"/>
    <property type="match status" value="1"/>
</dbReference>
<dbReference type="GO" id="GO:0015188">
    <property type="term" value="F:L-isoleucine transmembrane transporter activity"/>
    <property type="evidence" value="ECO:0007669"/>
    <property type="project" value="TreeGrafter"/>
</dbReference>